<feature type="binding site" evidence="2">
    <location>
        <begin position="196"/>
        <end position="198"/>
    </location>
    <ligand>
        <name>substrate</name>
    </ligand>
</feature>
<dbReference type="GO" id="GO:0009252">
    <property type="term" value="P:peptidoglycan biosynthetic process"/>
    <property type="evidence" value="ECO:0007669"/>
    <property type="project" value="UniProtKB-UniRule"/>
</dbReference>
<organism evidence="3 4">
    <name type="scientific">Aliidiomarina taiwanensis</name>
    <dbReference type="NCBI Taxonomy" id="946228"/>
    <lineage>
        <taxon>Bacteria</taxon>
        <taxon>Pseudomonadati</taxon>
        <taxon>Pseudomonadota</taxon>
        <taxon>Gammaproteobacteria</taxon>
        <taxon>Alteromonadales</taxon>
        <taxon>Idiomarinaceae</taxon>
        <taxon>Aliidiomarina</taxon>
    </lineage>
</organism>
<dbReference type="GO" id="GO:0016094">
    <property type="term" value="P:polyprenol biosynthetic process"/>
    <property type="evidence" value="ECO:0007669"/>
    <property type="project" value="TreeGrafter"/>
</dbReference>
<name>A0A432XAL8_9GAMM</name>
<dbReference type="CDD" id="cd00475">
    <property type="entry name" value="Cis_IPPS"/>
    <property type="match status" value="1"/>
</dbReference>
<evidence type="ECO:0000313" key="4">
    <source>
        <dbReference type="Proteomes" id="UP000286976"/>
    </source>
</evidence>
<dbReference type="Proteomes" id="UP000286976">
    <property type="component" value="Unassembled WGS sequence"/>
</dbReference>
<keyword evidence="2" id="KW-0460">Magnesium</keyword>
<gene>
    <name evidence="2 3" type="primary">uppS</name>
    <name evidence="3" type="ORF">CWE15_04060</name>
</gene>
<dbReference type="InterPro" id="IPR018520">
    <property type="entry name" value="UPP_synth-like_CS"/>
</dbReference>
<feature type="active site" description="Proton acceptor" evidence="2">
    <location>
        <position position="70"/>
    </location>
</feature>
<feature type="binding site" evidence="2">
    <location>
        <position position="35"/>
    </location>
    <ligand>
        <name>substrate</name>
    </ligand>
</feature>
<feature type="binding site" evidence="2">
    <location>
        <position position="190"/>
    </location>
    <ligand>
        <name>substrate</name>
    </ligand>
</feature>
<dbReference type="InterPro" id="IPR001441">
    <property type="entry name" value="UPP_synth-like"/>
</dbReference>
<keyword evidence="2" id="KW-0133">Cell shape</keyword>
<dbReference type="GO" id="GO:0000287">
    <property type="term" value="F:magnesium ion binding"/>
    <property type="evidence" value="ECO:0007669"/>
    <property type="project" value="UniProtKB-UniRule"/>
</dbReference>
<dbReference type="Pfam" id="PF01255">
    <property type="entry name" value="Prenyltransf"/>
    <property type="match status" value="1"/>
</dbReference>
<dbReference type="InterPro" id="IPR036424">
    <property type="entry name" value="UPP_synth-like_sf"/>
</dbReference>
<evidence type="ECO:0000256" key="2">
    <source>
        <dbReference type="HAMAP-Rule" id="MF_01139"/>
    </source>
</evidence>
<dbReference type="FunFam" id="3.40.1180.10:FF:000001">
    <property type="entry name" value="(2E,6E)-farnesyl-diphosphate-specific ditrans,polycis-undecaprenyl-diphosphate synthase"/>
    <property type="match status" value="1"/>
</dbReference>
<comment type="similarity">
    <text evidence="2">Belongs to the UPP synthase family.</text>
</comment>
<feature type="binding site" evidence="2">
    <location>
        <begin position="23"/>
        <end position="26"/>
    </location>
    <ligand>
        <name>substrate</name>
    </ligand>
</feature>
<comment type="cofactor">
    <cofactor evidence="2">
        <name>Mg(2+)</name>
        <dbReference type="ChEBI" id="CHEBI:18420"/>
    </cofactor>
    <text evidence="2">Binds 2 magnesium ions per subunit.</text>
</comment>
<dbReference type="SUPFAM" id="SSF64005">
    <property type="entry name" value="Undecaprenyl diphosphate synthase"/>
    <property type="match status" value="1"/>
</dbReference>
<reference evidence="3 4" key="1">
    <citation type="journal article" date="2011" name="Front. Microbiol.">
        <title>Genomic signatures of strain selection and enhancement in Bacillus atrophaeus var. globigii, a historical biowarfare simulant.</title>
        <authorList>
            <person name="Gibbons H.S."/>
            <person name="Broomall S.M."/>
            <person name="McNew L.A."/>
            <person name="Daligault H."/>
            <person name="Chapman C."/>
            <person name="Bruce D."/>
            <person name="Karavis M."/>
            <person name="Krepps M."/>
            <person name="McGregor P.A."/>
            <person name="Hong C."/>
            <person name="Park K.H."/>
            <person name="Akmal A."/>
            <person name="Feldman A."/>
            <person name="Lin J.S."/>
            <person name="Chang W.E."/>
            <person name="Higgs B.W."/>
            <person name="Demirev P."/>
            <person name="Lindquist J."/>
            <person name="Liem A."/>
            <person name="Fochler E."/>
            <person name="Read T.D."/>
            <person name="Tapia R."/>
            <person name="Johnson S."/>
            <person name="Bishop-Lilly K.A."/>
            <person name="Detter C."/>
            <person name="Han C."/>
            <person name="Sozhamannan S."/>
            <person name="Rosenzweig C.N."/>
            <person name="Skowronski E.W."/>
        </authorList>
    </citation>
    <scope>NUCLEOTIDE SEQUENCE [LARGE SCALE GENOMIC DNA]</scope>
    <source>
        <strain evidence="3 4">AIT1</strain>
    </source>
</reference>
<feature type="binding site" evidence="2">
    <location>
        <position position="39"/>
    </location>
    <ligand>
        <name>substrate</name>
    </ligand>
</feature>
<comment type="function">
    <text evidence="2">Catalyzes the sequential condensation of isopentenyl diphosphate (IPP) with (2E,6E)-farnesyl diphosphate (E,E-FPP) to yield (2Z,6Z,10Z,14Z,18Z,22Z,26Z,30Z,34E,38E)-undecaprenyl diphosphate (di-trans,octa-cis-UPP). UPP is the precursor of glycosyl carrier lipid in the biosynthesis of bacterial cell wall polysaccharide components such as peptidoglycan and lipopolysaccharide.</text>
</comment>
<protein>
    <recommendedName>
        <fullName evidence="2">Ditrans,polycis-undecaprenyl-diphosphate synthase ((2E,6E)-farnesyl-diphosphate specific)</fullName>
        <ecNumber evidence="2">2.5.1.31</ecNumber>
    </recommendedName>
    <alternativeName>
        <fullName evidence="2">Ditrans,polycis-undecaprenylcistransferase</fullName>
    </alternativeName>
    <alternativeName>
        <fullName evidence="2">Undecaprenyl diphosphate synthase</fullName>
        <shortName evidence="2">UDS</shortName>
    </alternativeName>
    <alternativeName>
        <fullName evidence="2">Undecaprenyl pyrophosphate synthase</fullName>
        <shortName evidence="2">UPP synthase</shortName>
    </alternativeName>
</protein>
<dbReference type="EMBL" id="PIPQ01000001">
    <property type="protein sequence ID" value="RUO44356.1"/>
    <property type="molecule type" value="Genomic_DNA"/>
</dbReference>
<keyword evidence="1 2" id="KW-0808">Transferase</keyword>
<dbReference type="EC" id="2.5.1.31" evidence="2"/>
<dbReference type="GO" id="GO:0071555">
    <property type="term" value="P:cell wall organization"/>
    <property type="evidence" value="ECO:0007669"/>
    <property type="project" value="UniProtKB-KW"/>
</dbReference>
<dbReference type="GO" id="GO:0008360">
    <property type="term" value="P:regulation of cell shape"/>
    <property type="evidence" value="ECO:0007669"/>
    <property type="project" value="UniProtKB-KW"/>
</dbReference>
<dbReference type="Gene3D" id="3.40.1180.10">
    <property type="entry name" value="Decaprenyl diphosphate synthase-like"/>
    <property type="match status" value="1"/>
</dbReference>
<dbReference type="GO" id="GO:0005829">
    <property type="term" value="C:cytosol"/>
    <property type="evidence" value="ECO:0007669"/>
    <property type="project" value="TreeGrafter"/>
</dbReference>
<feature type="binding site" evidence="2">
    <location>
        <position position="22"/>
    </location>
    <ligand>
        <name>Mg(2+)</name>
        <dbReference type="ChEBI" id="CHEBI:18420"/>
    </ligand>
</feature>
<dbReference type="PROSITE" id="PS01066">
    <property type="entry name" value="UPP_SYNTHASE"/>
    <property type="match status" value="1"/>
</dbReference>
<dbReference type="OrthoDB" id="4191603at2"/>
<proteinExistence type="inferred from homology"/>
<accession>A0A432XAL8</accession>
<feature type="binding site" evidence="2">
    <location>
        <position position="71"/>
    </location>
    <ligand>
        <name>substrate</name>
    </ligand>
</feature>
<evidence type="ECO:0000256" key="1">
    <source>
        <dbReference type="ARBA" id="ARBA00022679"/>
    </source>
</evidence>
<feature type="binding site" evidence="2">
    <location>
        <position position="27"/>
    </location>
    <ligand>
        <name>substrate</name>
    </ligand>
</feature>
<comment type="caution">
    <text evidence="3">The sequence shown here is derived from an EMBL/GenBank/DDBJ whole genome shotgun (WGS) entry which is preliminary data.</text>
</comment>
<dbReference type="PANTHER" id="PTHR10291:SF0">
    <property type="entry name" value="DEHYDRODOLICHYL DIPHOSPHATE SYNTHASE 2"/>
    <property type="match status" value="1"/>
</dbReference>
<feature type="active site" evidence="2">
    <location>
        <position position="22"/>
    </location>
</feature>
<evidence type="ECO:0000313" key="3">
    <source>
        <dbReference type="EMBL" id="RUO44356.1"/>
    </source>
</evidence>
<keyword evidence="4" id="KW-1185">Reference proteome</keyword>
<feature type="binding site" evidence="2">
    <location>
        <position position="209"/>
    </location>
    <ligand>
        <name>Mg(2+)</name>
        <dbReference type="ChEBI" id="CHEBI:18420"/>
    </ligand>
</feature>
<feature type="binding site" evidence="2">
    <location>
        <position position="73"/>
    </location>
    <ligand>
        <name>substrate</name>
    </ligand>
</feature>
<dbReference type="HAMAP" id="MF_01139">
    <property type="entry name" value="ISPT"/>
    <property type="match status" value="1"/>
</dbReference>
<sequence>MTPKQGTQPLEGLPRHVAIIMDGNGRWAKQRGKGRTFGHKQGAESVRQAVAFARRNGIEALTLFAFSSENWGRPSTEVSVLMELFVNVLKREVPSLNKNGIQLRVVGDTSRFSRRLQAHIAKAEADTAHNTAMVLNVAANYGGRWDITQACKQLAKKVQAGEINPEDITEESLGRAVCMSDLAPIDLLIRTGGDMRVSNFLLWQIAYTEFYFANTLWPDFDDHAFAEAIDSFLRRERRFGLTSEQRQNMLADD</sequence>
<dbReference type="NCBIfam" id="TIGR00055">
    <property type="entry name" value="uppS"/>
    <property type="match status" value="1"/>
</dbReference>
<dbReference type="PANTHER" id="PTHR10291">
    <property type="entry name" value="DEHYDRODOLICHYL DIPHOSPHATE SYNTHASE FAMILY MEMBER"/>
    <property type="match status" value="1"/>
</dbReference>
<comment type="catalytic activity">
    <reaction evidence="2">
        <text>8 isopentenyl diphosphate + (2E,6E)-farnesyl diphosphate = di-trans,octa-cis-undecaprenyl diphosphate + 8 diphosphate</text>
        <dbReference type="Rhea" id="RHEA:27551"/>
        <dbReference type="ChEBI" id="CHEBI:33019"/>
        <dbReference type="ChEBI" id="CHEBI:58405"/>
        <dbReference type="ChEBI" id="CHEBI:128769"/>
        <dbReference type="ChEBI" id="CHEBI:175763"/>
        <dbReference type="EC" id="2.5.1.31"/>
    </reaction>
</comment>
<dbReference type="GO" id="GO:0008834">
    <property type="term" value="F:ditrans,polycis-undecaprenyl-diphosphate synthase [(2E,6E)-farnesyl-diphosphate specific] activity"/>
    <property type="evidence" value="ECO:0007669"/>
    <property type="project" value="UniProtKB-UniRule"/>
</dbReference>
<dbReference type="RefSeq" id="WP_126756758.1">
    <property type="nucleotide sequence ID" value="NZ_PIPQ01000001.1"/>
</dbReference>
<keyword evidence="2" id="KW-0961">Cell wall biogenesis/degradation</keyword>
<feature type="binding site" evidence="2">
    <location>
        <begin position="67"/>
        <end position="69"/>
    </location>
    <ligand>
        <name>substrate</name>
    </ligand>
</feature>
<comment type="subunit">
    <text evidence="2">Homodimer.</text>
</comment>
<keyword evidence="2" id="KW-0573">Peptidoglycan synthesis</keyword>
<keyword evidence="2" id="KW-0479">Metal-binding</keyword>
<dbReference type="AlphaFoldDB" id="A0A432XAL8"/>